<gene>
    <name evidence="3" type="ORF">RDI58_021312</name>
</gene>
<proteinExistence type="predicted"/>
<dbReference type="Pfam" id="PF13334">
    <property type="entry name" value="DUF4094"/>
    <property type="match status" value="1"/>
</dbReference>
<keyword evidence="1" id="KW-0812">Transmembrane</keyword>
<feature type="domain" description="DUF4094" evidence="2">
    <location>
        <begin position="14"/>
        <end position="112"/>
    </location>
</feature>
<keyword evidence="1" id="KW-1133">Transmembrane helix</keyword>
<dbReference type="AlphaFoldDB" id="A0AAN8T8H1"/>
<evidence type="ECO:0000313" key="3">
    <source>
        <dbReference type="EMBL" id="KAK6783515.1"/>
    </source>
</evidence>
<evidence type="ECO:0000256" key="1">
    <source>
        <dbReference type="SAM" id="Phobius"/>
    </source>
</evidence>
<dbReference type="InterPro" id="IPR025298">
    <property type="entry name" value="DUF4094"/>
</dbReference>
<protein>
    <recommendedName>
        <fullName evidence="2">DUF4094 domain-containing protein</fullName>
    </recommendedName>
</protein>
<evidence type="ECO:0000313" key="4">
    <source>
        <dbReference type="Proteomes" id="UP001371456"/>
    </source>
</evidence>
<name>A0AAN8T8H1_SOLBU</name>
<organism evidence="3 4">
    <name type="scientific">Solanum bulbocastanum</name>
    <name type="common">Wild potato</name>
    <dbReference type="NCBI Taxonomy" id="147425"/>
    <lineage>
        <taxon>Eukaryota</taxon>
        <taxon>Viridiplantae</taxon>
        <taxon>Streptophyta</taxon>
        <taxon>Embryophyta</taxon>
        <taxon>Tracheophyta</taxon>
        <taxon>Spermatophyta</taxon>
        <taxon>Magnoliopsida</taxon>
        <taxon>eudicotyledons</taxon>
        <taxon>Gunneridae</taxon>
        <taxon>Pentapetalae</taxon>
        <taxon>asterids</taxon>
        <taxon>lamiids</taxon>
        <taxon>Solanales</taxon>
        <taxon>Solanaceae</taxon>
        <taxon>Solanoideae</taxon>
        <taxon>Solaneae</taxon>
        <taxon>Solanum</taxon>
    </lineage>
</organism>
<feature type="transmembrane region" description="Helical" evidence="1">
    <location>
        <begin position="16"/>
        <end position="36"/>
    </location>
</feature>
<keyword evidence="1" id="KW-0472">Membrane</keyword>
<sequence length="164" mass="18481">MGLKVERSPPYKGARWVSLLCIVSFCLGVFVVNRLLTVPGFVRTVNYFISVEHMSHEHHPVLECEKKASQLECDDTSLVAGDIIFNVSKTHDVIMELKKIISSLEMKLPAARGAKEQNEEIAAVGRKPVIEPLNNRPKVFYVMGIITAFTSRKRRDSIRENLDA</sequence>
<accession>A0AAN8T8H1</accession>
<dbReference type="Proteomes" id="UP001371456">
    <property type="component" value="Unassembled WGS sequence"/>
</dbReference>
<evidence type="ECO:0000259" key="2">
    <source>
        <dbReference type="Pfam" id="PF13334"/>
    </source>
</evidence>
<dbReference type="EMBL" id="JBANQN010000008">
    <property type="protein sequence ID" value="KAK6783515.1"/>
    <property type="molecule type" value="Genomic_DNA"/>
</dbReference>
<keyword evidence="4" id="KW-1185">Reference proteome</keyword>
<comment type="caution">
    <text evidence="3">The sequence shown here is derived from an EMBL/GenBank/DDBJ whole genome shotgun (WGS) entry which is preliminary data.</text>
</comment>
<reference evidence="3 4" key="1">
    <citation type="submission" date="2024-02" db="EMBL/GenBank/DDBJ databases">
        <title>de novo genome assembly of Solanum bulbocastanum strain 11H21.</title>
        <authorList>
            <person name="Hosaka A.J."/>
        </authorList>
    </citation>
    <scope>NUCLEOTIDE SEQUENCE [LARGE SCALE GENOMIC DNA]</scope>
    <source>
        <tissue evidence="3">Young leaves</tissue>
    </source>
</reference>